<keyword evidence="3" id="KW-1185">Reference proteome</keyword>
<feature type="chain" id="PRO_5012888632" description="Neutral/alkaline non-lysosomal ceramidase N-terminal domain-containing protein" evidence="1">
    <location>
        <begin position="24"/>
        <end position="455"/>
    </location>
</feature>
<dbReference type="STRING" id="1387353.BSF38_00681"/>
<evidence type="ECO:0008006" key="4">
    <source>
        <dbReference type="Google" id="ProtNLM"/>
    </source>
</evidence>
<dbReference type="RefSeq" id="WP_237170722.1">
    <property type="nucleotide sequence ID" value="NZ_CP019082.1"/>
</dbReference>
<keyword evidence="1" id="KW-0732">Signal</keyword>
<reference evidence="3" key="1">
    <citation type="submission" date="2016-12" db="EMBL/GenBank/DDBJ databases">
        <title>Comparative genomics of four Isosphaeraceae planctomycetes: a common pool of plasmids and glycoside hydrolase genes.</title>
        <authorList>
            <person name="Ivanova A."/>
        </authorList>
    </citation>
    <scope>NUCLEOTIDE SEQUENCE [LARGE SCALE GENOMIC DNA]</scope>
    <source>
        <strain evidence="3">PX4</strain>
    </source>
</reference>
<accession>A0A1U7CK06</accession>
<organism evidence="2 3">
    <name type="scientific">Paludisphaera borealis</name>
    <dbReference type="NCBI Taxonomy" id="1387353"/>
    <lineage>
        <taxon>Bacteria</taxon>
        <taxon>Pseudomonadati</taxon>
        <taxon>Planctomycetota</taxon>
        <taxon>Planctomycetia</taxon>
        <taxon>Isosphaerales</taxon>
        <taxon>Isosphaeraceae</taxon>
        <taxon>Paludisphaera</taxon>
    </lineage>
</organism>
<name>A0A1U7CK06_9BACT</name>
<dbReference type="EMBL" id="CP019082">
    <property type="protein sequence ID" value="APW59265.1"/>
    <property type="molecule type" value="Genomic_DNA"/>
</dbReference>
<dbReference type="AlphaFoldDB" id="A0A1U7CK06"/>
<dbReference type="Proteomes" id="UP000186309">
    <property type="component" value="Chromosome"/>
</dbReference>
<gene>
    <name evidence="2" type="ORF">BSF38_00681</name>
</gene>
<evidence type="ECO:0000313" key="2">
    <source>
        <dbReference type="EMBL" id="APW59265.1"/>
    </source>
</evidence>
<feature type="signal peptide" evidence="1">
    <location>
        <begin position="1"/>
        <end position="23"/>
    </location>
</feature>
<proteinExistence type="predicted"/>
<evidence type="ECO:0000256" key="1">
    <source>
        <dbReference type="SAM" id="SignalP"/>
    </source>
</evidence>
<protein>
    <recommendedName>
        <fullName evidence="4">Neutral/alkaline non-lysosomal ceramidase N-terminal domain-containing protein</fullName>
    </recommendedName>
</protein>
<evidence type="ECO:0000313" key="3">
    <source>
        <dbReference type="Proteomes" id="UP000186309"/>
    </source>
</evidence>
<sequence length="455" mass="49733">MLRNFLTISAVLTAAVAAGPARAGELMAGAAAANIPADNALVIGGGIGPHKVDAQEGELRATALVVQDPQGAKVALVECDVLMINRDVLDRAARDIEKATGIPFENVLINCTHTHHAPTTVKVHGYEREEAFTQLVGDKAVEAVVAANKRLAPVTMEFRLGEESSVGQNSRLLLSNGMIFWVGPRDEVVRPTGPFDPELPVWAFRRNDGKLEAVMFNHSTHTIGTKTGNVRSPGFYGVAAQELEKELGSTVLFFEGASGSTHNLDLKGPEMIVRIEQAVRDALGKAKPRKVDSVRAIRKEVTFKVRDFDEAKDDAAVVAYENHVLKDPKLIQFVVDVFRDMRKELAPHKGEERKTWVQAVRIGDVAVVGVPAEFFTVLGQDIKRRSPFRYTYVFELANDYIGYVPDRKGHELGGYQTWTGLHSYVAPGTGEMIVDEAVSLLKDLHKDLKKPAAAK</sequence>
<dbReference type="KEGG" id="pbor:BSF38_00681"/>